<accession>A0AAD1YMS9</accession>
<keyword evidence="2" id="KW-1185">Reference proteome</keyword>
<evidence type="ECO:0000313" key="2">
    <source>
        <dbReference type="Proteomes" id="UP000834106"/>
    </source>
</evidence>
<dbReference type="Proteomes" id="UP000834106">
    <property type="component" value="Chromosome 1"/>
</dbReference>
<sequence length="152" mass="17225">MKRESKFLRSCARRQADAAPVRRHCGALVCNVPRGTVRQAVDRTKQLNEELNMVEDIDGEGCQMQSWQFIDDEISNCVNNSTNSSSCTSQTYDNPEDIVLVSNGKKETHNEIHEAQKTNQQKLNSSDSRCDDIHYQSVLSNLLKSSQHLLQQ</sequence>
<dbReference type="EMBL" id="OU503036">
    <property type="protein sequence ID" value="CAI9753021.1"/>
    <property type="molecule type" value="Genomic_DNA"/>
</dbReference>
<reference evidence="1" key="1">
    <citation type="submission" date="2023-05" db="EMBL/GenBank/DDBJ databases">
        <authorList>
            <person name="Huff M."/>
        </authorList>
    </citation>
    <scope>NUCLEOTIDE SEQUENCE</scope>
</reference>
<gene>
    <name evidence="1" type="ORF">FPE_LOCUS452</name>
</gene>
<dbReference type="AlphaFoldDB" id="A0AAD1YMS9"/>
<organism evidence="1 2">
    <name type="scientific">Fraxinus pennsylvanica</name>
    <dbReference type="NCBI Taxonomy" id="56036"/>
    <lineage>
        <taxon>Eukaryota</taxon>
        <taxon>Viridiplantae</taxon>
        <taxon>Streptophyta</taxon>
        <taxon>Embryophyta</taxon>
        <taxon>Tracheophyta</taxon>
        <taxon>Spermatophyta</taxon>
        <taxon>Magnoliopsida</taxon>
        <taxon>eudicotyledons</taxon>
        <taxon>Gunneridae</taxon>
        <taxon>Pentapetalae</taxon>
        <taxon>asterids</taxon>
        <taxon>lamiids</taxon>
        <taxon>Lamiales</taxon>
        <taxon>Oleaceae</taxon>
        <taxon>Oleeae</taxon>
        <taxon>Fraxinus</taxon>
    </lineage>
</organism>
<protein>
    <submittedName>
        <fullName evidence="1">Uncharacterized protein</fullName>
    </submittedName>
</protein>
<name>A0AAD1YMS9_9LAMI</name>
<proteinExistence type="predicted"/>
<evidence type="ECO:0000313" key="1">
    <source>
        <dbReference type="EMBL" id="CAI9753021.1"/>
    </source>
</evidence>